<proteinExistence type="predicted"/>
<evidence type="ECO:0000313" key="2">
    <source>
        <dbReference type="EMBL" id="RAQ21493.1"/>
    </source>
</evidence>
<feature type="non-terminal residue" evidence="2">
    <location>
        <position position="1"/>
    </location>
</feature>
<comment type="caution">
    <text evidence="2">The sequence shown here is derived from an EMBL/GenBank/DDBJ whole genome shotgun (WGS) entry which is preliminary data.</text>
</comment>
<keyword evidence="1" id="KW-0472">Membrane</keyword>
<dbReference type="AlphaFoldDB" id="A0A328U9D1"/>
<protein>
    <submittedName>
        <fullName evidence="2">Uncharacterized protein</fullName>
    </submittedName>
</protein>
<dbReference type="Proteomes" id="UP000249377">
    <property type="component" value="Unassembled WGS sequence"/>
</dbReference>
<reference evidence="2 3" key="1">
    <citation type="submission" date="2018-06" db="EMBL/GenBank/DDBJ databases">
        <title>Noncontiguous genome sequence of Ruminococcaceae bacterium ASD2818.</title>
        <authorList>
            <person name="Chaplin A.V."/>
            <person name="Sokolova S.R."/>
            <person name="Kochetkova T.O."/>
            <person name="Goltsov A.Y."/>
            <person name="Trofimov D.Y."/>
            <person name="Efimov B.A."/>
        </authorList>
    </citation>
    <scope>NUCLEOTIDE SEQUENCE [LARGE SCALE GENOMIC DNA]</scope>
    <source>
        <strain evidence="2 3">ASD2818</strain>
    </source>
</reference>
<evidence type="ECO:0000313" key="3">
    <source>
        <dbReference type="Proteomes" id="UP000249377"/>
    </source>
</evidence>
<accession>A0A328U9D1</accession>
<keyword evidence="1" id="KW-1133">Transmembrane helix</keyword>
<feature type="transmembrane region" description="Helical" evidence="1">
    <location>
        <begin position="42"/>
        <end position="62"/>
    </location>
</feature>
<gene>
    <name evidence="2" type="ORF">DPQ25_14460</name>
</gene>
<evidence type="ECO:0000256" key="1">
    <source>
        <dbReference type="SAM" id="Phobius"/>
    </source>
</evidence>
<keyword evidence="3" id="KW-1185">Reference proteome</keyword>
<name>A0A328U9D1_9FIRM</name>
<keyword evidence="1" id="KW-0812">Transmembrane</keyword>
<dbReference type="EMBL" id="QLYR01000057">
    <property type="protein sequence ID" value="RAQ21493.1"/>
    <property type="molecule type" value="Genomic_DNA"/>
</dbReference>
<organism evidence="2 3">
    <name type="scientific">Hydrogeniiclostridium mannosilyticum</name>
    <dbReference type="NCBI Taxonomy" id="2764322"/>
    <lineage>
        <taxon>Bacteria</taxon>
        <taxon>Bacillati</taxon>
        <taxon>Bacillota</taxon>
        <taxon>Clostridia</taxon>
        <taxon>Eubacteriales</taxon>
        <taxon>Acutalibacteraceae</taxon>
        <taxon>Hydrogeniiclostridium</taxon>
    </lineage>
</organism>
<sequence>VHQDADLPDGLCELIVMGIHQTGYRVVIKRGNIIFQKLSPRFLTPLESFTIALLYPMIYFRLISVK</sequence>